<proteinExistence type="predicted"/>
<reference evidence="1 2" key="1">
    <citation type="submission" date="2020-02" db="EMBL/GenBank/DDBJ databases">
        <authorList>
            <person name="Ma Q."/>
            <person name="Huang Y."/>
            <person name="Song X."/>
            <person name="Pei D."/>
        </authorList>
    </citation>
    <scope>NUCLEOTIDE SEQUENCE [LARGE SCALE GENOMIC DNA]</scope>
    <source>
        <strain evidence="1">Sxm20200214</strain>
        <tissue evidence="1">Leaf</tissue>
    </source>
</reference>
<evidence type="ECO:0000313" key="2">
    <source>
        <dbReference type="Proteomes" id="UP000886595"/>
    </source>
</evidence>
<evidence type="ECO:0000313" key="1">
    <source>
        <dbReference type="EMBL" id="KAG2264730.1"/>
    </source>
</evidence>
<dbReference type="Proteomes" id="UP000886595">
    <property type="component" value="Unassembled WGS sequence"/>
</dbReference>
<accession>A0A8X7Q9U2</accession>
<dbReference type="EMBL" id="JAAMPC010000014">
    <property type="protein sequence ID" value="KAG2264730.1"/>
    <property type="molecule type" value="Genomic_DNA"/>
</dbReference>
<organism evidence="1 2">
    <name type="scientific">Brassica carinata</name>
    <name type="common">Ethiopian mustard</name>
    <name type="synonym">Abyssinian cabbage</name>
    <dbReference type="NCBI Taxonomy" id="52824"/>
    <lineage>
        <taxon>Eukaryota</taxon>
        <taxon>Viridiplantae</taxon>
        <taxon>Streptophyta</taxon>
        <taxon>Embryophyta</taxon>
        <taxon>Tracheophyta</taxon>
        <taxon>Spermatophyta</taxon>
        <taxon>Magnoliopsida</taxon>
        <taxon>eudicotyledons</taxon>
        <taxon>Gunneridae</taxon>
        <taxon>Pentapetalae</taxon>
        <taxon>rosids</taxon>
        <taxon>malvids</taxon>
        <taxon>Brassicales</taxon>
        <taxon>Brassicaceae</taxon>
        <taxon>Brassiceae</taxon>
        <taxon>Brassica</taxon>
    </lineage>
</organism>
<protein>
    <submittedName>
        <fullName evidence="1">Uncharacterized protein</fullName>
    </submittedName>
</protein>
<dbReference type="AlphaFoldDB" id="A0A8X7Q9U2"/>
<comment type="caution">
    <text evidence="1">The sequence shown here is derived from an EMBL/GenBank/DDBJ whole genome shotgun (WGS) entry which is preliminary data.</text>
</comment>
<name>A0A8X7Q9U2_BRACI</name>
<gene>
    <name evidence="1" type="ORF">Bca52824_071809</name>
</gene>
<keyword evidence="2" id="KW-1185">Reference proteome</keyword>
<sequence>MYNSSYQSSNLSTSYVQYQRDVYVSADAADGKPVAVHVDVLEFARLIDDPFPQQVVESVESMSTNRSIEPWIKVAEKRMNSLVSMDLYLLIEEHQIHTHKLAGFLNIPRLPTPLSLQQPAFKLEQ</sequence>